<accession>A0A9D4M614</accession>
<dbReference type="EMBL" id="JAIWYP010000002">
    <property type="protein sequence ID" value="KAH3870439.1"/>
    <property type="molecule type" value="Genomic_DNA"/>
</dbReference>
<keyword evidence="2" id="KW-1185">Reference proteome</keyword>
<name>A0A9D4M614_DREPO</name>
<protein>
    <submittedName>
        <fullName evidence="1">Uncharacterized protein</fullName>
    </submittedName>
</protein>
<gene>
    <name evidence="1" type="ORF">DPMN_033626</name>
</gene>
<dbReference type="Proteomes" id="UP000828390">
    <property type="component" value="Unassembled WGS sequence"/>
</dbReference>
<sequence length="201" mass="22117">AKNNAETSAILDCISLGTVQLFHQQTKQHSRTTNNSQAAALLDTLSVASPKTENDESDNSVWLVPPLIAKLQSGVQGSVLQKAVHLLESSNTFLKSKQDLERNHKSLFSHQPFQSLILTCLKGQDDQREGLLSSILTQMDKFIASFASQLCGNRILKAFENSLDPDETPQNVASHQDPNYRILSFPEERDLGLNPSGGFRG</sequence>
<feature type="non-terminal residue" evidence="1">
    <location>
        <position position="201"/>
    </location>
</feature>
<reference evidence="1" key="1">
    <citation type="journal article" date="2019" name="bioRxiv">
        <title>The Genome of the Zebra Mussel, Dreissena polymorpha: A Resource for Invasive Species Research.</title>
        <authorList>
            <person name="McCartney M.A."/>
            <person name="Auch B."/>
            <person name="Kono T."/>
            <person name="Mallez S."/>
            <person name="Zhang Y."/>
            <person name="Obille A."/>
            <person name="Becker A."/>
            <person name="Abrahante J.E."/>
            <person name="Garbe J."/>
            <person name="Badalamenti J.P."/>
            <person name="Herman A."/>
            <person name="Mangelson H."/>
            <person name="Liachko I."/>
            <person name="Sullivan S."/>
            <person name="Sone E.D."/>
            <person name="Koren S."/>
            <person name="Silverstein K.A.T."/>
            <person name="Beckman K.B."/>
            <person name="Gohl D.M."/>
        </authorList>
    </citation>
    <scope>NUCLEOTIDE SEQUENCE</scope>
    <source>
        <strain evidence="1">Duluth1</strain>
        <tissue evidence="1">Whole animal</tissue>
    </source>
</reference>
<evidence type="ECO:0000313" key="1">
    <source>
        <dbReference type="EMBL" id="KAH3870439.1"/>
    </source>
</evidence>
<organism evidence="1 2">
    <name type="scientific">Dreissena polymorpha</name>
    <name type="common">Zebra mussel</name>
    <name type="synonym">Mytilus polymorpha</name>
    <dbReference type="NCBI Taxonomy" id="45954"/>
    <lineage>
        <taxon>Eukaryota</taxon>
        <taxon>Metazoa</taxon>
        <taxon>Spiralia</taxon>
        <taxon>Lophotrochozoa</taxon>
        <taxon>Mollusca</taxon>
        <taxon>Bivalvia</taxon>
        <taxon>Autobranchia</taxon>
        <taxon>Heteroconchia</taxon>
        <taxon>Euheterodonta</taxon>
        <taxon>Imparidentia</taxon>
        <taxon>Neoheterodontei</taxon>
        <taxon>Myida</taxon>
        <taxon>Dreissenoidea</taxon>
        <taxon>Dreissenidae</taxon>
        <taxon>Dreissena</taxon>
    </lineage>
</organism>
<evidence type="ECO:0000313" key="2">
    <source>
        <dbReference type="Proteomes" id="UP000828390"/>
    </source>
</evidence>
<comment type="caution">
    <text evidence="1">The sequence shown here is derived from an EMBL/GenBank/DDBJ whole genome shotgun (WGS) entry which is preliminary data.</text>
</comment>
<proteinExistence type="predicted"/>
<dbReference type="AlphaFoldDB" id="A0A9D4M614"/>
<reference evidence="1" key="2">
    <citation type="submission" date="2020-11" db="EMBL/GenBank/DDBJ databases">
        <authorList>
            <person name="McCartney M.A."/>
            <person name="Auch B."/>
            <person name="Kono T."/>
            <person name="Mallez S."/>
            <person name="Becker A."/>
            <person name="Gohl D.M."/>
            <person name="Silverstein K.A.T."/>
            <person name="Koren S."/>
            <person name="Bechman K.B."/>
            <person name="Herman A."/>
            <person name="Abrahante J.E."/>
            <person name="Garbe J."/>
        </authorList>
    </citation>
    <scope>NUCLEOTIDE SEQUENCE</scope>
    <source>
        <strain evidence="1">Duluth1</strain>
        <tissue evidence="1">Whole animal</tissue>
    </source>
</reference>